<dbReference type="SUPFAM" id="SSF53335">
    <property type="entry name" value="S-adenosyl-L-methionine-dependent methyltransferases"/>
    <property type="match status" value="1"/>
</dbReference>
<dbReference type="GO" id="GO:0032259">
    <property type="term" value="P:methylation"/>
    <property type="evidence" value="ECO:0007669"/>
    <property type="project" value="UniProtKB-KW"/>
</dbReference>
<dbReference type="CDD" id="cd02440">
    <property type="entry name" value="AdoMet_MTases"/>
    <property type="match status" value="1"/>
</dbReference>
<dbReference type="OrthoDB" id="9801609at2"/>
<keyword evidence="1" id="KW-0489">Methyltransferase</keyword>
<evidence type="ECO:0000313" key="2">
    <source>
        <dbReference type="Proteomes" id="UP000095143"/>
    </source>
</evidence>
<organism evidence="1 2">
    <name type="scientific">Pseudomonas graminis</name>
    <dbReference type="NCBI Taxonomy" id="158627"/>
    <lineage>
        <taxon>Bacteria</taxon>
        <taxon>Pseudomonadati</taxon>
        <taxon>Pseudomonadota</taxon>
        <taxon>Gammaproteobacteria</taxon>
        <taxon>Pseudomonadales</taxon>
        <taxon>Pseudomonadaceae</taxon>
        <taxon>Pseudomonas</taxon>
    </lineage>
</organism>
<reference evidence="1 2" key="1">
    <citation type="submission" date="2016-08" db="EMBL/GenBank/DDBJ databases">
        <title>Whole genome sequence of Pseudomonas graminis strain UASWS1507, a potential biological control agent for agriculture.</title>
        <authorList>
            <person name="Crovadore J."/>
            <person name="Calmin G."/>
            <person name="Chablais R."/>
            <person name="Cochard B."/>
            <person name="Lefort F."/>
        </authorList>
    </citation>
    <scope>NUCLEOTIDE SEQUENCE [LARGE SCALE GENOMIC DNA]</scope>
    <source>
        <strain evidence="1 2">UASWS1507</strain>
    </source>
</reference>
<dbReference type="Proteomes" id="UP000095143">
    <property type="component" value="Unassembled WGS sequence"/>
</dbReference>
<gene>
    <name evidence="1" type="ORF">BBI10_04820</name>
</gene>
<comment type="caution">
    <text evidence="1">The sequence shown here is derived from an EMBL/GenBank/DDBJ whole genome shotgun (WGS) entry which is preliminary data.</text>
</comment>
<protein>
    <submittedName>
        <fullName evidence="1">Methyltransferase type 11</fullName>
    </submittedName>
</protein>
<accession>A0A1C2EC57</accession>
<dbReference type="Pfam" id="PF13489">
    <property type="entry name" value="Methyltransf_23"/>
    <property type="match status" value="1"/>
</dbReference>
<evidence type="ECO:0000313" key="1">
    <source>
        <dbReference type="EMBL" id="OCX24557.1"/>
    </source>
</evidence>
<dbReference type="EMBL" id="MDEN01000054">
    <property type="protein sequence ID" value="OCX24557.1"/>
    <property type="molecule type" value="Genomic_DNA"/>
</dbReference>
<name>A0A1C2EC57_9PSED</name>
<dbReference type="AlphaFoldDB" id="A0A1C2EC57"/>
<dbReference type="GO" id="GO:0008168">
    <property type="term" value="F:methyltransferase activity"/>
    <property type="evidence" value="ECO:0007669"/>
    <property type="project" value="UniProtKB-KW"/>
</dbReference>
<dbReference type="RefSeq" id="WP_065987244.1">
    <property type="nucleotide sequence ID" value="NZ_MDEN01000054.1"/>
</dbReference>
<sequence>MATPSKFDNDTFQLARDHLQHFVKKTAESLHEQTGRLLEVGPQERSLVRESFTQFAVDTFDIVDTYGPTLVGDITRKNEFIADSAYDCVVCMEVIEHTLNPFDTIKEIRRILKHEGYLLISAPLNWRIHGPSPDCWRITEHGWNALLRDFDIVEIDILESPDRELFPIRYNVLARCNKFKETKDSELTFRFI</sequence>
<proteinExistence type="predicted"/>
<keyword evidence="1" id="KW-0808">Transferase</keyword>
<dbReference type="Gene3D" id="3.40.50.150">
    <property type="entry name" value="Vaccinia Virus protein VP39"/>
    <property type="match status" value="1"/>
</dbReference>
<dbReference type="InterPro" id="IPR029063">
    <property type="entry name" value="SAM-dependent_MTases_sf"/>
</dbReference>